<dbReference type="EMBL" id="VGJX01000523">
    <property type="protein sequence ID" value="MBM3275307.1"/>
    <property type="molecule type" value="Genomic_DNA"/>
</dbReference>
<dbReference type="Proteomes" id="UP000703893">
    <property type="component" value="Unassembled WGS sequence"/>
</dbReference>
<dbReference type="AlphaFoldDB" id="A0A937X6P0"/>
<evidence type="ECO:0000313" key="3">
    <source>
        <dbReference type="Proteomes" id="UP000703893"/>
    </source>
</evidence>
<protein>
    <submittedName>
        <fullName evidence="2">Uncharacterized protein</fullName>
    </submittedName>
</protein>
<sequence length="121" mass="13058">MAQVADQIERSGDSEMRGGDGGDEAELAREFATVKVLNVSGPVKQKDYPPHVRYEHAELPGDPVAERLGHLSDPGRDKDYDARLVRAVLELGGSCTAHDPAHVLAEGSENLVRVRKFLAAA</sequence>
<feature type="region of interest" description="Disordered" evidence="1">
    <location>
        <begin position="54"/>
        <end position="76"/>
    </location>
</feature>
<feature type="compositionally biased region" description="Basic and acidic residues" evidence="1">
    <location>
        <begin position="7"/>
        <end position="20"/>
    </location>
</feature>
<organism evidence="2 3">
    <name type="scientific">Candidatus Tanganyikabacteria bacterium</name>
    <dbReference type="NCBI Taxonomy" id="2961651"/>
    <lineage>
        <taxon>Bacteria</taxon>
        <taxon>Bacillati</taxon>
        <taxon>Candidatus Sericytochromatia</taxon>
        <taxon>Candidatus Tanganyikabacteria</taxon>
    </lineage>
</organism>
<feature type="region of interest" description="Disordered" evidence="1">
    <location>
        <begin position="1"/>
        <end position="24"/>
    </location>
</feature>
<evidence type="ECO:0000313" key="2">
    <source>
        <dbReference type="EMBL" id="MBM3275307.1"/>
    </source>
</evidence>
<comment type="caution">
    <text evidence="2">The sequence shown here is derived from an EMBL/GenBank/DDBJ whole genome shotgun (WGS) entry which is preliminary data.</text>
</comment>
<evidence type="ECO:0000256" key="1">
    <source>
        <dbReference type="SAM" id="MobiDB-lite"/>
    </source>
</evidence>
<proteinExistence type="predicted"/>
<reference evidence="2 3" key="1">
    <citation type="submission" date="2019-03" db="EMBL/GenBank/DDBJ databases">
        <title>Lake Tanganyika Metagenome-Assembled Genomes (MAGs).</title>
        <authorList>
            <person name="Tran P."/>
        </authorList>
    </citation>
    <scope>NUCLEOTIDE SEQUENCE [LARGE SCALE GENOMIC DNA]</scope>
    <source>
        <strain evidence="2">K_DeepCast_65m_m2_236</strain>
    </source>
</reference>
<accession>A0A937X6P0</accession>
<name>A0A937X6P0_9BACT</name>
<gene>
    <name evidence="2" type="ORF">FJZ00_09150</name>
</gene>